<dbReference type="EMBL" id="AP025314">
    <property type="protein sequence ID" value="BDD08599.1"/>
    <property type="molecule type" value="Genomic_DNA"/>
</dbReference>
<evidence type="ECO:0000313" key="2">
    <source>
        <dbReference type="EMBL" id="BDD08599.1"/>
    </source>
</evidence>
<protein>
    <submittedName>
        <fullName evidence="2">Uncharacterized protein</fullName>
    </submittedName>
</protein>
<reference evidence="2 3" key="1">
    <citation type="submission" date="2021-12" db="EMBL/GenBank/DDBJ databases">
        <title>Genome sequencing of bacteria with rrn-lacking chromosome and rrn-plasmid.</title>
        <authorList>
            <person name="Anda M."/>
            <person name="Iwasaki W."/>
        </authorList>
    </citation>
    <scope>NUCLEOTIDE SEQUENCE [LARGE SCALE GENOMIC DNA]</scope>
    <source>
        <strain evidence="2 3">DSM 100852</strain>
    </source>
</reference>
<organism evidence="2 3">
    <name type="scientific">Fulvitalea axinellae</name>
    <dbReference type="NCBI Taxonomy" id="1182444"/>
    <lineage>
        <taxon>Bacteria</taxon>
        <taxon>Pseudomonadati</taxon>
        <taxon>Bacteroidota</taxon>
        <taxon>Cytophagia</taxon>
        <taxon>Cytophagales</taxon>
        <taxon>Persicobacteraceae</taxon>
        <taxon>Fulvitalea</taxon>
    </lineage>
</organism>
<dbReference type="KEGG" id="fax:FUAX_10310"/>
<gene>
    <name evidence="2" type="ORF">FUAX_10310</name>
</gene>
<dbReference type="AlphaFoldDB" id="A0AAU9D2J7"/>
<evidence type="ECO:0000313" key="3">
    <source>
        <dbReference type="Proteomes" id="UP001348817"/>
    </source>
</evidence>
<keyword evidence="3" id="KW-1185">Reference proteome</keyword>
<accession>A0AAU9D2J7</accession>
<feature type="region of interest" description="Disordered" evidence="1">
    <location>
        <begin position="1"/>
        <end position="25"/>
    </location>
</feature>
<dbReference type="RefSeq" id="WP_338393846.1">
    <property type="nucleotide sequence ID" value="NZ_AP025314.1"/>
</dbReference>
<sequence length="631" mass="71807">MFRKPEQKNPKTRKTAVGSGGAGVLPPVQCYHIVEPERYRAGPSGAEFSSQQWFGDRYTKSKLTFSGRDLYGEGHFQDQRTAESLVASERPKKPRLKVSDAGDLAIEETYASFVFYASEEKIEESNDALSARKAKIRLVKRPFSVIVPDREGIESELFLVEICFDGDQFEAVGESDECIFFMHETLNIPYGKHLNARLNFPGDSEVEEPFNSAESADRVAHKIFTVMSRKGALYPSRALPSYNVTDEALREGQAPVVKRDFEKLPEAVYERQSEHLGINRFADPELCEGLTTYSGPAYERGVFMEERAECSDFESFFDRSMKMGTAKNRAEHIYFPWHFQFAGVIAKSGDDIITLENVHQYSEMMSKFSIEFYHLYKKDRAFGEMVDALGRGNSGLNIRKFSGTVFEYLERLVPYMLDRCALRADTSTKLASMWARKKSLCAIPPNQLFFMNMFSRKPGQTFHDLYEHQIASPSVTLVVRDSEKAWRAEFEREILDLKRKAMEAYRVPGLDAGPLNGLLVGKQEDLNVLFERHLELLGKETVSDEMAEIRDSLKSALGLSVRTQILRINEFLNTKYPGAFKSYASVLHADYRTIFGLTNALARGRRLKPDGNLLAQTRDYLQRLMDLAGLW</sequence>
<proteinExistence type="predicted"/>
<evidence type="ECO:0000256" key="1">
    <source>
        <dbReference type="SAM" id="MobiDB-lite"/>
    </source>
</evidence>
<dbReference type="Proteomes" id="UP001348817">
    <property type="component" value="Chromosome"/>
</dbReference>
<name>A0AAU9D2J7_9BACT</name>